<dbReference type="InterPro" id="IPR038563">
    <property type="entry name" value="Endonuclease_7_sf"/>
</dbReference>
<dbReference type="InterPro" id="IPR044925">
    <property type="entry name" value="His-Me_finger_sf"/>
</dbReference>
<reference evidence="1" key="1">
    <citation type="journal article" date="2015" name="Nature">
        <title>Complex archaea that bridge the gap between prokaryotes and eukaryotes.</title>
        <authorList>
            <person name="Spang A."/>
            <person name="Saw J.H."/>
            <person name="Jorgensen S.L."/>
            <person name="Zaremba-Niedzwiedzka K."/>
            <person name="Martijn J."/>
            <person name="Lind A.E."/>
            <person name="van Eijk R."/>
            <person name="Schleper C."/>
            <person name="Guy L."/>
            <person name="Ettema T.J."/>
        </authorList>
    </citation>
    <scope>NUCLEOTIDE SEQUENCE</scope>
</reference>
<evidence type="ECO:0000313" key="1">
    <source>
        <dbReference type="EMBL" id="KKM02686.1"/>
    </source>
</evidence>
<accession>A0A0F9JA22</accession>
<comment type="caution">
    <text evidence="1">The sequence shown here is derived from an EMBL/GenBank/DDBJ whole genome shotgun (WGS) entry which is preliminary data.</text>
</comment>
<dbReference type="EMBL" id="LAZR01016864">
    <property type="protein sequence ID" value="KKM02686.1"/>
    <property type="molecule type" value="Genomic_DNA"/>
</dbReference>
<organism evidence="1">
    <name type="scientific">marine sediment metagenome</name>
    <dbReference type="NCBI Taxonomy" id="412755"/>
    <lineage>
        <taxon>unclassified sequences</taxon>
        <taxon>metagenomes</taxon>
        <taxon>ecological metagenomes</taxon>
    </lineage>
</organism>
<dbReference type="Pfam" id="PF02945">
    <property type="entry name" value="Endonuclease_7"/>
    <property type="match status" value="1"/>
</dbReference>
<name>A0A0F9JA22_9ZZZZ</name>
<proteinExistence type="predicted"/>
<evidence type="ECO:0008006" key="2">
    <source>
        <dbReference type="Google" id="ProtNLM"/>
    </source>
</evidence>
<sequence>MGKVIDLTNQTFGRWTVLKRREPTGRRGNDRGAYWWCLCDCGTKKLVSSGRLIRGGSQSCGCLAIEKSKKRELQDLTGRVFGRLTVLSRATNDDTRHTRWFCSCSCGQETTIRADYLKQASEPSCGCAFRIPGDVEQRRCCWCRETKPVSMFNKHKGRPAGINSMCKSCAKEQEFPRRLKRYGISKEDYLALLADQEGLCAICEEDNDRGLVIDHNHLTGVVRGLLCRQCNMALGAFQDNPLLLLRAAAYLRKVRSRG</sequence>
<protein>
    <recommendedName>
        <fullName evidence="2">Recombination endonuclease VII</fullName>
    </recommendedName>
</protein>
<dbReference type="InterPro" id="IPR004211">
    <property type="entry name" value="Endonuclease_7"/>
</dbReference>
<dbReference type="Gene3D" id="3.40.1800.10">
    <property type="entry name" value="His-Me finger endonucleases"/>
    <property type="match status" value="1"/>
</dbReference>
<dbReference type="AlphaFoldDB" id="A0A0F9JA22"/>
<gene>
    <name evidence="1" type="ORF">LCGC14_1781900</name>
</gene>
<dbReference type="SUPFAM" id="SSF54060">
    <property type="entry name" value="His-Me finger endonucleases"/>
    <property type="match status" value="1"/>
</dbReference>